<dbReference type="Pfam" id="PF14629">
    <property type="entry name" value="ORC4_C"/>
    <property type="match status" value="1"/>
</dbReference>
<dbReference type="STRING" id="2903.R1G2W2"/>
<dbReference type="Gene3D" id="3.40.50.300">
    <property type="entry name" value="P-loop containing nucleotide triphosphate hydrolases"/>
    <property type="match status" value="1"/>
</dbReference>
<dbReference type="PaxDb" id="2903-EOD23897"/>
<reference evidence="9" key="1">
    <citation type="journal article" date="2013" name="Nature">
        <title>Pan genome of the phytoplankton Emiliania underpins its global distribution.</title>
        <authorList>
            <person name="Read B.A."/>
            <person name="Kegel J."/>
            <person name="Klute M.J."/>
            <person name="Kuo A."/>
            <person name="Lefebvre S.C."/>
            <person name="Maumus F."/>
            <person name="Mayer C."/>
            <person name="Miller J."/>
            <person name="Monier A."/>
            <person name="Salamov A."/>
            <person name="Young J."/>
            <person name="Aguilar M."/>
            <person name="Claverie J.M."/>
            <person name="Frickenhaus S."/>
            <person name="Gonzalez K."/>
            <person name="Herman E.K."/>
            <person name="Lin Y.C."/>
            <person name="Napier J."/>
            <person name="Ogata H."/>
            <person name="Sarno A.F."/>
            <person name="Shmutz J."/>
            <person name="Schroeder D."/>
            <person name="de Vargas C."/>
            <person name="Verret F."/>
            <person name="von Dassow P."/>
            <person name="Valentin K."/>
            <person name="Van de Peer Y."/>
            <person name="Wheeler G."/>
            <person name="Dacks J.B."/>
            <person name="Delwiche C.F."/>
            <person name="Dyhrman S.T."/>
            <person name="Glockner G."/>
            <person name="John U."/>
            <person name="Richards T."/>
            <person name="Worden A.Z."/>
            <person name="Zhang X."/>
            <person name="Grigoriev I.V."/>
            <person name="Allen A.E."/>
            <person name="Bidle K."/>
            <person name="Borodovsky M."/>
            <person name="Bowler C."/>
            <person name="Brownlee C."/>
            <person name="Cock J.M."/>
            <person name="Elias M."/>
            <person name="Gladyshev V.N."/>
            <person name="Groth M."/>
            <person name="Guda C."/>
            <person name="Hadaegh A."/>
            <person name="Iglesias-Rodriguez M.D."/>
            <person name="Jenkins J."/>
            <person name="Jones B.M."/>
            <person name="Lawson T."/>
            <person name="Leese F."/>
            <person name="Lindquist E."/>
            <person name="Lobanov A."/>
            <person name="Lomsadze A."/>
            <person name="Malik S.B."/>
            <person name="Marsh M.E."/>
            <person name="Mackinder L."/>
            <person name="Mock T."/>
            <person name="Mueller-Roeber B."/>
            <person name="Pagarete A."/>
            <person name="Parker M."/>
            <person name="Probert I."/>
            <person name="Quesneville H."/>
            <person name="Raines C."/>
            <person name="Rensing S.A."/>
            <person name="Riano-Pachon D.M."/>
            <person name="Richier S."/>
            <person name="Rokitta S."/>
            <person name="Shiraiwa Y."/>
            <person name="Soanes D.M."/>
            <person name="van der Giezen M."/>
            <person name="Wahlund T.M."/>
            <person name="Williams B."/>
            <person name="Wilson W."/>
            <person name="Wolfe G."/>
            <person name="Wurch L.L."/>
        </authorList>
    </citation>
    <scope>NUCLEOTIDE SEQUENCE</scope>
</reference>
<accession>A0A0D3KWR4</accession>
<dbReference type="GeneID" id="17285470"/>
<dbReference type="RefSeq" id="XP_005792628.1">
    <property type="nucleotide sequence ID" value="XM_005792571.1"/>
</dbReference>
<name>A0A0D3KWR4_EMIH1</name>
<feature type="region of interest" description="Disordered" evidence="6">
    <location>
        <begin position="18"/>
        <end position="65"/>
    </location>
</feature>
<evidence type="ECO:0000256" key="2">
    <source>
        <dbReference type="ARBA" id="ARBA00005334"/>
    </source>
</evidence>
<protein>
    <recommendedName>
        <fullName evidence="7">Origin recognition complex subunit 4 C-terminal domain-containing protein</fullName>
    </recommendedName>
</protein>
<reference evidence="8" key="2">
    <citation type="submission" date="2024-10" db="UniProtKB">
        <authorList>
            <consortium name="EnsemblProtists"/>
        </authorList>
    </citation>
    <scope>IDENTIFICATION</scope>
</reference>
<comment type="subcellular location">
    <subcellularLocation>
        <location evidence="1">Nucleus</location>
    </subcellularLocation>
</comment>
<dbReference type="eggNOG" id="KOG2228">
    <property type="taxonomic scope" value="Eukaryota"/>
</dbReference>
<dbReference type="SUPFAM" id="SSF52540">
    <property type="entry name" value="P-loop containing nucleoside triphosphate hydrolases"/>
    <property type="match status" value="1"/>
</dbReference>
<dbReference type="InterPro" id="IPR027417">
    <property type="entry name" value="P-loop_NTPase"/>
</dbReference>
<dbReference type="EnsemblProtists" id="EOD23897">
    <property type="protein sequence ID" value="EOD23897"/>
    <property type="gene ID" value="EMIHUDRAFT_206870"/>
</dbReference>
<dbReference type="KEGG" id="ehx:EMIHUDRAFT_206870"/>
<sequence>MEVEEAELREAISEAASAAVRAPSAWSPGARPRSAVSGSAADAADAPPTASVPTAAPLRDEDGFPLEPEQVAPLLRAARRGAYARLLAPAAESGLLSHLHAAARDDLREILLRTAGGLENSTALLLGPRGAGKHRVLCETLAELRGKSGAAGADFLVVDVSAVLMTDEVSTLMGIAAQLNLTAQIHMRRFGSFADGLRHMLHLLRRSRPGSQGEGQREGQAQPVCFVLHNFEDFALRPKQTLLYSLFDLCQTDDAQMAVIGLTSRVDALDLLEKRVRSRFSGRQLALSYLPTVADATSLLRRALSEPVPAEAKSVDGRLVRPFHGAWASAVDELCAALEASPTLERLLWHGLTPRTLLAGLKLHLAALSPAAPLPTADGVEAALARELPLPVAEALLPELSVVELLLLLCLQRRLDTDAPPPHTLRAVLREYHQFLADAPEAAAHPALVLRLSPRALECYVRDAAVLPTHVRRFGVSWLK</sequence>
<dbReference type="PANTHER" id="PTHR12087">
    <property type="entry name" value="ORIGIN RECOGNITION COMPLEX SUBUNIT 4"/>
    <property type="match status" value="1"/>
</dbReference>
<evidence type="ECO:0000259" key="7">
    <source>
        <dbReference type="Pfam" id="PF14629"/>
    </source>
</evidence>
<dbReference type="HOGENOM" id="CLU_569167_0_0_1"/>
<feature type="compositionally biased region" description="Low complexity" evidence="6">
    <location>
        <begin position="34"/>
        <end position="57"/>
    </location>
</feature>
<dbReference type="GO" id="GO:0003688">
    <property type="term" value="F:DNA replication origin binding"/>
    <property type="evidence" value="ECO:0007669"/>
    <property type="project" value="TreeGrafter"/>
</dbReference>
<keyword evidence="9" id="KW-1185">Reference proteome</keyword>
<organism evidence="8 9">
    <name type="scientific">Emiliania huxleyi (strain CCMP1516)</name>
    <dbReference type="NCBI Taxonomy" id="280463"/>
    <lineage>
        <taxon>Eukaryota</taxon>
        <taxon>Haptista</taxon>
        <taxon>Haptophyta</taxon>
        <taxon>Prymnesiophyceae</taxon>
        <taxon>Isochrysidales</taxon>
        <taxon>Noelaerhabdaceae</taxon>
        <taxon>Emiliania</taxon>
    </lineage>
</organism>
<dbReference type="InterPro" id="IPR016527">
    <property type="entry name" value="ORC4"/>
</dbReference>
<dbReference type="EnsemblProtists" id="EOD40199">
    <property type="protein sequence ID" value="EOD40199"/>
    <property type="gene ID" value="EMIHUDRAFT_223086"/>
</dbReference>
<evidence type="ECO:0000313" key="8">
    <source>
        <dbReference type="EnsemblProtists" id="EOD40199"/>
    </source>
</evidence>
<evidence type="ECO:0000256" key="6">
    <source>
        <dbReference type="SAM" id="MobiDB-lite"/>
    </source>
</evidence>
<dbReference type="GO" id="GO:0005664">
    <property type="term" value="C:nuclear origin of replication recognition complex"/>
    <property type="evidence" value="ECO:0007669"/>
    <property type="project" value="TreeGrafter"/>
</dbReference>
<dbReference type="GO" id="GO:0006270">
    <property type="term" value="P:DNA replication initiation"/>
    <property type="evidence" value="ECO:0007669"/>
    <property type="project" value="TreeGrafter"/>
</dbReference>
<keyword evidence="3" id="KW-0235">DNA replication</keyword>
<dbReference type="PANTHER" id="PTHR12087:SF0">
    <property type="entry name" value="ORIGIN RECOGNITION COMPLEX SUBUNIT 4"/>
    <property type="match status" value="1"/>
</dbReference>
<dbReference type="GeneID" id="17269442"/>
<evidence type="ECO:0000256" key="4">
    <source>
        <dbReference type="ARBA" id="ARBA00023125"/>
    </source>
</evidence>
<dbReference type="Proteomes" id="UP000013827">
    <property type="component" value="Unassembled WGS sequence"/>
</dbReference>
<feature type="domain" description="Origin recognition complex subunit 4 C-terminal" evidence="7">
    <location>
        <begin position="317"/>
        <end position="439"/>
    </location>
</feature>
<proteinExistence type="inferred from homology"/>
<dbReference type="RefSeq" id="XP_005776326.1">
    <property type="nucleotide sequence ID" value="XM_005776269.1"/>
</dbReference>
<dbReference type="AlphaFoldDB" id="A0A0D3KWR4"/>
<dbReference type="InterPro" id="IPR032705">
    <property type="entry name" value="ORC4_C"/>
</dbReference>
<evidence type="ECO:0000256" key="3">
    <source>
        <dbReference type="ARBA" id="ARBA00022705"/>
    </source>
</evidence>
<keyword evidence="5" id="KW-0539">Nucleus</keyword>
<evidence type="ECO:0000256" key="1">
    <source>
        <dbReference type="ARBA" id="ARBA00004123"/>
    </source>
</evidence>
<dbReference type="KEGG" id="ehx:EMIHUDRAFT_223086"/>
<evidence type="ECO:0000256" key="5">
    <source>
        <dbReference type="ARBA" id="ARBA00023242"/>
    </source>
</evidence>
<evidence type="ECO:0000313" key="9">
    <source>
        <dbReference type="Proteomes" id="UP000013827"/>
    </source>
</evidence>
<keyword evidence="4" id="KW-0238">DNA-binding</keyword>
<comment type="similarity">
    <text evidence="2">Belongs to the ORC4 family.</text>
</comment>